<name>A0AAV5SI07_9BILA</name>
<keyword evidence="1" id="KW-0812">Transmembrane</keyword>
<dbReference type="EMBL" id="BTSX01000002">
    <property type="protein sequence ID" value="GMS82520.1"/>
    <property type="molecule type" value="Genomic_DNA"/>
</dbReference>
<dbReference type="AlphaFoldDB" id="A0AAV5SI07"/>
<accession>A0AAV5SI07</accession>
<gene>
    <name evidence="2" type="ORF">PENTCL1PPCAC_4695</name>
</gene>
<reference evidence="2" key="1">
    <citation type="submission" date="2023-10" db="EMBL/GenBank/DDBJ databases">
        <title>Genome assembly of Pristionchus species.</title>
        <authorList>
            <person name="Yoshida K."/>
            <person name="Sommer R.J."/>
        </authorList>
    </citation>
    <scope>NUCLEOTIDE SEQUENCE</scope>
    <source>
        <strain evidence="2">RS0144</strain>
    </source>
</reference>
<keyword evidence="1" id="KW-1133">Transmembrane helix</keyword>
<keyword evidence="1" id="KW-0472">Membrane</keyword>
<comment type="caution">
    <text evidence="2">The sequence shown here is derived from an EMBL/GenBank/DDBJ whole genome shotgun (WGS) entry which is preliminary data.</text>
</comment>
<evidence type="ECO:0000313" key="3">
    <source>
        <dbReference type="Proteomes" id="UP001432027"/>
    </source>
</evidence>
<evidence type="ECO:0000313" key="2">
    <source>
        <dbReference type="EMBL" id="GMS82520.1"/>
    </source>
</evidence>
<evidence type="ECO:0008006" key="4">
    <source>
        <dbReference type="Google" id="ProtNLM"/>
    </source>
</evidence>
<feature type="transmembrane region" description="Helical" evidence="1">
    <location>
        <begin position="36"/>
        <end position="59"/>
    </location>
</feature>
<protein>
    <recommendedName>
        <fullName evidence="4">ABC transporter permease</fullName>
    </recommendedName>
</protein>
<sequence>SLLALPLVITAAPLESLDEKAAERKLNGISENSQNYIAIVIFFIALLTTICTFTIFSVMKSTLSNINKFFTAAQGKMRAIFGKD</sequence>
<dbReference type="Proteomes" id="UP001432027">
    <property type="component" value="Unassembled WGS sequence"/>
</dbReference>
<feature type="non-terminal residue" evidence="2">
    <location>
        <position position="1"/>
    </location>
</feature>
<organism evidence="2 3">
    <name type="scientific">Pristionchus entomophagus</name>
    <dbReference type="NCBI Taxonomy" id="358040"/>
    <lineage>
        <taxon>Eukaryota</taxon>
        <taxon>Metazoa</taxon>
        <taxon>Ecdysozoa</taxon>
        <taxon>Nematoda</taxon>
        <taxon>Chromadorea</taxon>
        <taxon>Rhabditida</taxon>
        <taxon>Rhabditina</taxon>
        <taxon>Diplogasteromorpha</taxon>
        <taxon>Diplogasteroidea</taxon>
        <taxon>Neodiplogasteridae</taxon>
        <taxon>Pristionchus</taxon>
    </lineage>
</organism>
<keyword evidence="3" id="KW-1185">Reference proteome</keyword>
<proteinExistence type="predicted"/>
<evidence type="ECO:0000256" key="1">
    <source>
        <dbReference type="SAM" id="Phobius"/>
    </source>
</evidence>